<keyword evidence="1" id="KW-0547">Nucleotide-binding</keyword>
<feature type="domain" description="CobQ/CobB/MinD/ParA nucleotide binding" evidence="5">
    <location>
        <begin position="497"/>
        <end position="657"/>
    </location>
</feature>
<dbReference type="Pfam" id="PF01656">
    <property type="entry name" value="CbiA"/>
    <property type="match status" value="1"/>
</dbReference>
<evidence type="ECO:0000256" key="3">
    <source>
        <dbReference type="SAM" id="Coils"/>
    </source>
</evidence>
<dbReference type="PANTHER" id="PTHR32309">
    <property type="entry name" value="TYROSINE-PROTEIN KINASE"/>
    <property type="match status" value="1"/>
</dbReference>
<protein>
    <submittedName>
        <fullName evidence="6">Exopolysaccharide biosynthesis protein</fullName>
    </submittedName>
</protein>
<evidence type="ECO:0000256" key="2">
    <source>
        <dbReference type="ARBA" id="ARBA00022840"/>
    </source>
</evidence>
<keyword evidence="3" id="KW-0175">Coiled coil</keyword>
<keyword evidence="4" id="KW-0812">Transmembrane</keyword>
<evidence type="ECO:0000313" key="6">
    <source>
        <dbReference type="EMBL" id="MBD2194374.1"/>
    </source>
</evidence>
<dbReference type="InterPro" id="IPR005702">
    <property type="entry name" value="Wzc-like_C"/>
</dbReference>
<keyword evidence="4" id="KW-0472">Membrane</keyword>
<feature type="transmembrane region" description="Helical" evidence="4">
    <location>
        <begin position="12"/>
        <end position="31"/>
    </location>
</feature>
<accession>A0ABR8A469</accession>
<evidence type="ECO:0000313" key="7">
    <source>
        <dbReference type="Proteomes" id="UP000658514"/>
    </source>
</evidence>
<dbReference type="CDD" id="cd05387">
    <property type="entry name" value="BY-kinase"/>
    <property type="match status" value="1"/>
</dbReference>
<gene>
    <name evidence="6" type="ORF">H6G24_02545</name>
</gene>
<dbReference type="Proteomes" id="UP000658514">
    <property type="component" value="Unassembled WGS sequence"/>
</dbReference>
<keyword evidence="2" id="KW-0067">ATP-binding</keyword>
<feature type="coiled-coil region" evidence="3">
    <location>
        <begin position="162"/>
        <end position="189"/>
    </location>
</feature>
<dbReference type="EMBL" id="JACJQH010000003">
    <property type="protein sequence ID" value="MBD2194374.1"/>
    <property type="molecule type" value="Genomic_DNA"/>
</dbReference>
<keyword evidence="4" id="KW-1133">Transmembrane helix</keyword>
<dbReference type="Gene3D" id="3.40.50.300">
    <property type="entry name" value="P-loop containing nucleotide triphosphate hydrolases"/>
    <property type="match status" value="1"/>
</dbReference>
<dbReference type="InterPro" id="IPR002586">
    <property type="entry name" value="CobQ/CobB/MinD/ParA_Nub-bd_dom"/>
</dbReference>
<reference evidence="6 7" key="1">
    <citation type="journal article" date="2020" name="ISME J.">
        <title>Comparative genomics reveals insights into cyanobacterial evolution and habitat adaptation.</title>
        <authorList>
            <person name="Chen M.Y."/>
            <person name="Teng W.K."/>
            <person name="Zhao L."/>
            <person name="Hu C.X."/>
            <person name="Zhou Y.K."/>
            <person name="Han B.P."/>
            <person name="Song L.R."/>
            <person name="Shu W.S."/>
        </authorList>
    </citation>
    <scope>NUCLEOTIDE SEQUENCE [LARGE SCALE GENOMIC DNA]</scope>
    <source>
        <strain evidence="6 7">FACHB-288</strain>
    </source>
</reference>
<organism evidence="6 7">
    <name type="scientific">Calothrix parietina FACHB-288</name>
    <dbReference type="NCBI Taxonomy" id="2692896"/>
    <lineage>
        <taxon>Bacteria</taxon>
        <taxon>Bacillati</taxon>
        <taxon>Cyanobacteriota</taxon>
        <taxon>Cyanophyceae</taxon>
        <taxon>Nostocales</taxon>
        <taxon>Calotrichaceae</taxon>
        <taxon>Calothrix</taxon>
    </lineage>
</organism>
<evidence type="ECO:0000256" key="4">
    <source>
        <dbReference type="SAM" id="Phobius"/>
    </source>
</evidence>
<name>A0ABR8A469_9CYAN</name>
<sequence length="677" mass="75103">MNRVIAILLRHWIFLASFNTVLFAIASVLILRVPQVWIAKTQLILPVTSSGLTADLGTLGSLNSGGVVFSQQVNPLNIFSSILLSDQTLSQLWNSDPEKAQFANLSSYRQLFTVAPQSESTIISITVHGSDEEMAQGRARRLLNVFQQRMNQLRQNDAMQRSEFMRAEVNQALRNLRQTQTRLTEFQQNSGLVSSDNQIRETVAAVAQLTTTRSQVIAQYKSSQAHVKELSQRIGLSSDRAVRSLSLAENRDFQFIRQKLVELEVPLLEAEAKFTRNHPTVQNLLNQRQQLSKQLTEYISQAAANTEGVNSSIGENYGELIQNLVLAEANTSALKNQEIQLQKQIDELNQKLQTFPPAQAKLLELQHQYKIAEGVYNGLVGKVQEAKLNSFSAFPSIQVLDQPTVEVQPSSNSQLKIAIGVILAGIFGSAALALFLESRNPLLSAEDLHLTEIPILGAVPQFKVLQNRAAVETETNLEFQRMALAINAMNLENRRFMVSSPASGEGKTTVVLGLAIALASLGLRILIVDTDRERSGLSATLENSEFPLSHPSEQPVSIRPNIDLMTVYHPERQLVDFIVSREFEHSLQSLQEKGNYDYILIDSASICSATETSLMASIVSSVLFVVRPGVSQRYLFQKALTQLNQQKVRPMGIILNGMEMTPTESSYTTRNSVLTTS</sequence>
<keyword evidence="7" id="KW-1185">Reference proteome</keyword>
<comment type="caution">
    <text evidence="6">The sequence shown here is derived from an EMBL/GenBank/DDBJ whole genome shotgun (WGS) entry which is preliminary data.</text>
</comment>
<dbReference type="InterPro" id="IPR027417">
    <property type="entry name" value="P-loop_NTPase"/>
</dbReference>
<proteinExistence type="predicted"/>
<dbReference type="SUPFAM" id="SSF52540">
    <property type="entry name" value="P-loop containing nucleoside triphosphate hydrolases"/>
    <property type="match status" value="1"/>
</dbReference>
<evidence type="ECO:0000256" key="1">
    <source>
        <dbReference type="ARBA" id="ARBA00022741"/>
    </source>
</evidence>
<dbReference type="PANTHER" id="PTHR32309:SF13">
    <property type="entry name" value="FERRIC ENTEROBACTIN TRANSPORT PROTEIN FEPE"/>
    <property type="match status" value="1"/>
</dbReference>
<dbReference type="InterPro" id="IPR050445">
    <property type="entry name" value="Bact_polysacc_biosynth/exp"/>
</dbReference>
<dbReference type="RefSeq" id="WP_190538513.1">
    <property type="nucleotide sequence ID" value="NZ_CAWPNO010000062.1"/>
</dbReference>
<evidence type="ECO:0000259" key="5">
    <source>
        <dbReference type="Pfam" id="PF01656"/>
    </source>
</evidence>